<feature type="compositionally biased region" description="Acidic residues" evidence="1">
    <location>
        <begin position="146"/>
        <end position="155"/>
    </location>
</feature>
<gene>
    <name evidence="2" type="ORF">D3P04_03940</name>
</gene>
<dbReference type="Proteomes" id="UP000284202">
    <property type="component" value="Unassembled WGS sequence"/>
</dbReference>
<dbReference type="Pfam" id="PF02620">
    <property type="entry name" value="YceD"/>
    <property type="match status" value="1"/>
</dbReference>
<protein>
    <submittedName>
        <fullName evidence="2">DUF177 domain-containing protein</fullName>
    </submittedName>
</protein>
<feature type="region of interest" description="Disordered" evidence="1">
    <location>
        <begin position="136"/>
        <end position="176"/>
    </location>
</feature>
<name>A0A418T4H1_9RHOB</name>
<keyword evidence="3" id="KW-1185">Reference proteome</keyword>
<accession>A0A418T4H1</accession>
<evidence type="ECO:0000313" key="3">
    <source>
        <dbReference type="Proteomes" id="UP000284202"/>
    </source>
</evidence>
<proteinExistence type="predicted"/>
<dbReference type="AlphaFoldDB" id="A0A418T4H1"/>
<evidence type="ECO:0000313" key="2">
    <source>
        <dbReference type="EMBL" id="RJE88075.1"/>
    </source>
</evidence>
<dbReference type="InterPro" id="IPR003772">
    <property type="entry name" value="YceD"/>
</dbReference>
<organism evidence="2 3">
    <name type="scientific">Paracoccus onubensis</name>
    <dbReference type="NCBI Taxonomy" id="1675788"/>
    <lineage>
        <taxon>Bacteria</taxon>
        <taxon>Pseudomonadati</taxon>
        <taxon>Pseudomonadota</taxon>
        <taxon>Alphaproteobacteria</taxon>
        <taxon>Rhodobacterales</taxon>
        <taxon>Paracoccaceae</taxon>
        <taxon>Paracoccus</taxon>
    </lineage>
</organism>
<sequence length="176" mass="19635">MTAPESHPQRLRVAHLNPRAATPFILRPDEETRAAIAEDLGLLRLTRLEFSGHVRAEGGESWGLEGQLSARVVQPCVITLKPVKTDLSQPVQRHYSPHFQSPEGEEVEMPDETQEPLGQFIDLTEVMIEELTLSLPDYPRAPDAELPAEADDTEEPEIRRPFAGLDKLLKGDGNQE</sequence>
<dbReference type="EMBL" id="QZCG01000002">
    <property type="protein sequence ID" value="RJE88075.1"/>
    <property type="molecule type" value="Genomic_DNA"/>
</dbReference>
<reference evidence="3" key="1">
    <citation type="submission" date="2018-09" db="EMBL/GenBank/DDBJ databases">
        <title>Acidovorax cavernicola nov. sp. isolated from Gruta de las Maravillas (Aracena, Spain).</title>
        <authorList>
            <person name="Jurado V."/>
            <person name="Gutierrez-Patricio S."/>
            <person name="Gonzalez-Pimentel J.L."/>
            <person name="Miller A.Z."/>
            <person name="Laiz L."/>
            <person name="Saiz-Jimenez C."/>
        </authorList>
    </citation>
    <scope>NUCLEOTIDE SEQUENCE [LARGE SCALE GENOMIC DNA]</scope>
    <source>
        <strain evidence="3">1011MAR3C25</strain>
    </source>
</reference>
<dbReference type="RefSeq" id="WP_119746152.1">
    <property type="nucleotide sequence ID" value="NZ_QZCG01000002.1"/>
</dbReference>
<evidence type="ECO:0000256" key="1">
    <source>
        <dbReference type="SAM" id="MobiDB-lite"/>
    </source>
</evidence>
<dbReference type="OrthoDB" id="8443793at2"/>
<comment type="caution">
    <text evidence="2">The sequence shown here is derived from an EMBL/GenBank/DDBJ whole genome shotgun (WGS) entry which is preliminary data.</text>
</comment>